<comment type="caution">
    <text evidence="1">The sequence shown here is derived from an EMBL/GenBank/DDBJ whole genome shotgun (WGS) entry which is preliminary data.</text>
</comment>
<organism evidence="1 2">
    <name type="scientific">Lupinus albus</name>
    <name type="common">White lupine</name>
    <name type="synonym">Lupinus termis</name>
    <dbReference type="NCBI Taxonomy" id="3870"/>
    <lineage>
        <taxon>Eukaryota</taxon>
        <taxon>Viridiplantae</taxon>
        <taxon>Streptophyta</taxon>
        <taxon>Embryophyta</taxon>
        <taxon>Tracheophyta</taxon>
        <taxon>Spermatophyta</taxon>
        <taxon>Magnoliopsida</taxon>
        <taxon>eudicotyledons</taxon>
        <taxon>Gunneridae</taxon>
        <taxon>Pentapetalae</taxon>
        <taxon>rosids</taxon>
        <taxon>fabids</taxon>
        <taxon>Fabales</taxon>
        <taxon>Fabaceae</taxon>
        <taxon>Papilionoideae</taxon>
        <taxon>50 kb inversion clade</taxon>
        <taxon>genistoids sensu lato</taxon>
        <taxon>core genistoids</taxon>
        <taxon>Genisteae</taxon>
        <taxon>Lupinus</taxon>
    </lineage>
</organism>
<dbReference type="AlphaFoldDB" id="A0A6A4NN38"/>
<evidence type="ECO:0000313" key="1">
    <source>
        <dbReference type="EMBL" id="KAE9593523.1"/>
    </source>
</evidence>
<evidence type="ECO:0000313" key="2">
    <source>
        <dbReference type="Proteomes" id="UP000447434"/>
    </source>
</evidence>
<name>A0A6A4NN38_LUPAL</name>
<accession>A0A6A4NN38</accession>
<proteinExistence type="predicted"/>
<reference evidence="2" key="1">
    <citation type="journal article" date="2020" name="Nat. Commun.">
        <title>Genome sequence of the cluster root forming white lupin.</title>
        <authorList>
            <person name="Hufnagel B."/>
            <person name="Marques A."/>
            <person name="Soriano A."/>
            <person name="Marques L."/>
            <person name="Divol F."/>
            <person name="Doumas P."/>
            <person name="Sallet E."/>
            <person name="Mancinotti D."/>
            <person name="Carrere S."/>
            <person name="Marande W."/>
            <person name="Arribat S."/>
            <person name="Keller J."/>
            <person name="Huneau C."/>
            <person name="Blein T."/>
            <person name="Aime D."/>
            <person name="Laguerre M."/>
            <person name="Taylor J."/>
            <person name="Schubert V."/>
            <person name="Nelson M."/>
            <person name="Geu-Flores F."/>
            <person name="Crespi M."/>
            <person name="Gallardo-Guerrero K."/>
            <person name="Delaux P.-M."/>
            <person name="Salse J."/>
            <person name="Berges H."/>
            <person name="Guyot R."/>
            <person name="Gouzy J."/>
            <person name="Peret B."/>
        </authorList>
    </citation>
    <scope>NUCLEOTIDE SEQUENCE [LARGE SCALE GENOMIC DNA]</scope>
    <source>
        <strain evidence="2">cv. Amiga</strain>
    </source>
</reference>
<protein>
    <submittedName>
        <fullName evidence="1">Uncharacterized protein</fullName>
    </submittedName>
</protein>
<dbReference type="Proteomes" id="UP000447434">
    <property type="component" value="Chromosome 18"/>
</dbReference>
<keyword evidence="2" id="KW-1185">Reference proteome</keyword>
<dbReference type="EMBL" id="WOCE01000018">
    <property type="protein sequence ID" value="KAE9593523.1"/>
    <property type="molecule type" value="Genomic_DNA"/>
</dbReference>
<gene>
    <name evidence="1" type="ORF">Lalb_Chr18g0043991</name>
</gene>
<sequence>MNWYPITSILVDVDERFHLLSRALLNALPSKHSNLHANHSPLFYVIFTTTNLPLILLFDTLKSQTIFSGNYVRGWQQNIGTLDDIENSEENNWVVL</sequence>